<dbReference type="Gene3D" id="1.10.443.10">
    <property type="entry name" value="Intergrase catalytic core"/>
    <property type="match status" value="1"/>
</dbReference>
<dbReference type="Pfam" id="PF00589">
    <property type="entry name" value="Phage_integrase"/>
    <property type="match status" value="1"/>
</dbReference>
<protein>
    <submittedName>
        <fullName evidence="6">Site-specific integrase</fullName>
    </submittedName>
</protein>
<evidence type="ECO:0000313" key="7">
    <source>
        <dbReference type="Proteomes" id="UP000322634"/>
    </source>
</evidence>
<dbReference type="InterPro" id="IPR011010">
    <property type="entry name" value="DNA_brk_join_enz"/>
</dbReference>
<dbReference type="Gene3D" id="1.10.150.130">
    <property type="match status" value="1"/>
</dbReference>
<reference evidence="6 7" key="1">
    <citation type="submission" date="2019-08" db="EMBL/GenBank/DDBJ databases">
        <title>Actinomadura sp. nov. CYP1-5 isolated from mountain soil.</title>
        <authorList>
            <person name="Songsumanus A."/>
            <person name="Kuncharoen N."/>
            <person name="Kudo T."/>
            <person name="Yuki M."/>
            <person name="Igarashi Y."/>
            <person name="Tanasupawat S."/>
        </authorList>
    </citation>
    <scope>NUCLEOTIDE SEQUENCE [LARGE SCALE GENOMIC DNA]</scope>
    <source>
        <strain evidence="6 7">GKU157</strain>
    </source>
</reference>
<dbReference type="PANTHER" id="PTHR30349:SF64">
    <property type="entry name" value="PROPHAGE INTEGRASE INTD-RELATED"/>
    <property type="match status" value="1"/>
</dbReference>
<evidence type="ECO:0000256" key="4">
    <source>
        <dbReference type="SAM" id="MobiDB-lite"/>
    </source>
</evidence>
<name>A0A5D0TV84_9ACTN</name>
<comment type="similarity">
    <text evidence="1">Belongs to the 'phage' integrase family.</text>
</comment>
<dbReference type="RefSeq" id="WP_148354154.1">
    <property type="nucleotide sequence ID" value="NZ_JBHSBF010000007.1"/>
</dbReference>
<feature type="domain" description="Tyr recombinase" evidence="5">
    <location>
        <begin position="178"/>
        <end position="399"/>
    </location>
</feature>
<dbReference type="GO" id="GO:0015074">
    <property type="term" value="P:DNA integration"/>
    <property type="evidence" value="ECO:0007669"/>
    <property type="project" value="InterPro"/>
</dbReference>
<evidence type="ECO:0000313" key="6">
    <source>
        <dbReference type="EMBL" id="TYC09256.1"/>
    </source>
</evidence>
<dbReference type="SUPFAM" id="SSF56349">
    <property type="entry name" value="DNA breaking-rejoining enzymes"/>
    <property type="match status" value="1"/>
</dbReference>
<dbReference type="EMBL" id="VSFF01000014">
    <property type="protein sequence ID" value="TYC09256.1"/>
    <property type="molecule type" value="Genomic_DNA"/>
</dbReference>
<evidence type="ECO:0000256" key="1">
    <source>
        <dbReference type="ARBA" id="ARBA00008857"/>
    </source>
</evidence>
<proteinExistence type="inferred from homology"/>
<comment type="caution">
    <text evidence="6">The sequence shown here is derived from an EMBL/GenBank/DDBJ whole genome shotgun (WGS) entry which is preliminary data.</text>
</comment>
<dbReference type="GO" id="GO:0006310">
    <property type="term" value="P:DNA recombination"/>
    <property type="evidence" value="ECO:0007669"/>
    <property type="project" value="UniProtKB-KW"/>
</dbReference>
<sequence length="403" mass="44274">MGRPPLPVGTPGKARFQRVGPRRVRARAKYRDQDGEVREISRYGATQAEAERRLKEAIRDRAGPPTNGEITADTRLRQAAPQWWAEIEESGTLTAQTREIYERTMTRIVKSLGGLQMRELTVPKCDRFIKAVRESHGPGAARTTKNVLSLMLAMAVRHGALDTNPVRDVAKVSKGRKAKPRALTVEEQDSLLAKVGADEEARERDLPDLVEFLDGTGMRIGEALAIRADVVDLEAGVVEVCGTVVRLKGRGACLQLHAKTEAGWRVIALPPHLVELCRRRIAMARPDDDRSITVIDEDGQESQRPAREVGLVFPGLFGGVRDPSNANRDMTRVLARLDEAAFDWVTTHTFRKTVATRLDDAGLSARAIADHLGHAKPSMTQDVYMGRNVASAEAAEILGKAPP</sequence>
<keyword evidence="7" id="KW-1185">Reference proteome</keyword>
<accession>A0A5D0TV84</accession>
<dbReference type="OrthoDB" id="4326943at2"/>
<keyword evidence="2" id="KW-0238">DNA-binding</keyword>
<evidence type="ECO:0000256" key="3">
    <source>
        <dbReference type="ARBA" id="ARBA00023172"/>
    </source>
</evidence>
<dbReference type="CDD" id="cd01189">
    <property type="entry name" value="INT_ICEBs1_C_like"/>
    <property type="match status" value="1"/>
</dbReference>
<dbReference type="InterPro" id="IPR050090">
    <property type="entry name" value="Tyrosine_recombinase_XerCD"/>
</dbReference>
<keyword evidence="3" id="KW-0233">DNA recombination</keyword>
<evidence type="ECO:0000259" key="5">
    <source>
        <dbReference type="PROSITE" id="PS51898"/>
    </source>
</evidence>
<feature type="region of interest" description="Disordered" evidence="4">
    <location>
        <begin position="1"/>
        <end position="31"/>
    </location>
</feature>
<dbReference type="GO" id="GO:0003677">
    <property type="term" value="F:DNA binding"/>
    <property type="evidence" value="ECO:0007669"/>
    <property type="project" value="UniProtKB-KW"/>
</dbReference>
<dbReference type="InterPro" id="IPR010998">
    <property type="entry name" value="Integrase_recombinase_N"/>
</dbReference>
<dbReference type="Proteomes" id="UP000322634">
    <property type="component" value="Unassembled WGS sequence"/>
</dbReference>
<organism evidence="6 7">
    <name type="scientific">Actinomadura syzygii</name>
    <dbReference type="NCBI Taxonomy" id="1427538"/>
    <lineage>
        <taxon>Bacteria</taxon>
        <taxon>Bacillati</taxon>
        <taxon>Actinomycetota</taxon>
        <taxon>Actinomycetes</taxon>
        <taxon>Streptosporangiales</taxon>
        <taxon>Thermomonosporaceae</taxon>
        <taxon>Actinomadura</taxon>
    </lineage>
</organism>
<gene>
    <name evidence="6" type="ORF">FXF65_33820</name>
</gene>
<dbReference type="InterPro" id="IPR002104">
    <property type="entry name" value="Integrase_catalytic"/>
</dbReference>
<dbReference type="AlphaFoldDB" id="A0A5D0TV84"/>
<dbReference type="InterPro" id="IPR013762">
    <property type="entry name" value="Integrase-like_cat_sf"/>
</dbReference>
<dbReference type="PANTHER" id="PTHR30349">
    <property type="entry name" value="PHAGE INTEGRASE-RELATED"/>
    <property type="match status" value="1"/>
</dbReference>
<dbReference type="PROSITE" id="PS51898">
    <property type="entry name" value="TYR_RECOMBINASE"/>
    <property type="match status" value="1"/>
</dbReference>
<evidence type="ECO:0000256" key="2">
    <source>
        <dbReference type="ARBA" id="ARBA00023125"/>
    </source>
</evidence>